<evidence type="ECO:0000313" key="4">
    <source>
        <dbReference type="Proteomes" id="UP000324176"/>
    </source>
</evidence>
<dbReference type="PATRIC" id="fig|44574.3.peg.3085"/>
<name>A0A0F7KD74_9PROT</name>
<evidence type="ECO:0000313" key="3">
    <source>
        <dbReference type="Proteomes" id="UP000034156"/>
    </source>
</evidence>
<protein>
    <submittedName>
        <fullName evidence="1">Uncharacterized protein</fullName>
    </submittedName>
</protein>
<dbReference type="Proteomes" id="UP000324176">
    <property type="component" value="Unassembled WGS sequence"/>
</dbReference>
<dbReference type="KEGG" id="nco:AAW31_12680"/>
<dbReference type="RefSeq" id="WP_046850496.1">
    <property type="nucleotide sequence ID" value="NZ_CP011451.1"/>
</dbReference>
<dbReference type="Proteomes" id="UP000034156">
    <property type="component" value="Chromosome"/>
</dbReference>
<evidence type="ECO:0000313" key="1">
    <source>
        <dbReference type="EMBL" id="AKH38455.1"/>
    </source>
</evidence>
<dbReference type="EMBL" id="VNHT01000023">
    <property type="protein sequence ID" value="TYP87772.1"/>
    <property type="molecule type" value="Genomic_DNA"/>
</dbReference>
<dbReference type="AlphaFoldDB" id="A0A0F7KD74"/>
<proteinExistence type="predicted"/>
<evidence type="ECO:0000313" key="2">
    <source>
        <dbReference type="EMBL" id="TYP87772.1"/>
    </source>
</evidence>
<sequence>MGGLEKELKEQLNEMIANWGNYRPLRLMSQNKARFGHITDKCYCWCHRPDCSLVSTMVTQQYTYAYGAASPHLRPSTVWERLHAGFH</sequence>
<gene>
    <name evidence="1" type="ORF">AAW31_12680</name>
    <name evidence="2" type="ORF">BCL69_10234</name>
</gene>
<dbReference type="EMBL" id="CP011451">
    <property type="protein sequence ID" value="AKH38455.1"/>
    <property type="molecule type" value="Genomic_DNA"/>
</dbReference>
<organism evidence="1 3">
    <name type="scientific">Nitrosomonas communis</name>
    <dbReference type="NCBI Taxonomy" id="44574"/>
    <lineage>
        <taxon>Bacteria</taxon>
        <taxon>Pseudomonadati</taxon>
        <taxon>Pseudomonadota</taxon>
        <taxon>Betaproteobacteria</taxon>
        <taxon>Nitrosomonadales</taxon>
        <taxon>Nitrosomonadaceae</taxon>
        <taxon>Nitrosomonas</taxon>
    </lineage>
</organism>
<accession>A0A0F7KD74</accession>
<keyword evidence="3" id="KW-1185">Reference proteome</keyword>
<reference evidence="2 4" key="3">
    <citation type="submission" date="2019-07" db="EMBL/GenBank/DDBJ databases">
        <title>Active sludge and wastewater microbial communities from Klosterneuburg, Austria.</title>
        <authorList>
            <person name="Wagner M."/>
        </authorList>
    </citation>
    <scope>NUCLEOTIDE SEQUENCE [LARGE SCALE GENOMIC DNA]</scope>
    <source>
        <strain evidence="2 4">Nm2</strain>
    </source>
</reference>
<reference evidence="1 3" key="2">
    <citation type="journal article" date="2016" name="Genome Announc.">
        <title>Genome Sequence of Nitrosomonas communis Strain Nm2, a Mesophilic Ammonia-Oxidizing Bacterium Isolated from Mediterranean Soil.</title>
        <authorList>
            <person name="Kozlowski J.A."/>
            <person name="Kits K.D."/>
            <person name="Stein L.Y."/>
        </authorList>
    </citation>
    <scope>NUCLEOTIDE SEQUENCE [LARGE SCALE GENOMIC DNA]</scope>
    <source>
        <strain evidence="1 3">Nm2</strain>
    </source>
</reference>
<reference evidence="3" key="1">
    <citation type="submission" date="2015-05" db="EMBL/GenBank/DDBJ databases">
        <title>Draft genome of Nitrosomonas communis strain Nm2.</title>
        <authorList>
            <person name="Kozlowski J.A."/>
            <person name="Kits K.D."/>
            <person name="Stein L.Y."/>
        </authorList>
    </citation>
    <scope>NUCLEOTIDE SEQUENCE [LARGE SCALE GENOMIC DNA]</scope>
    <source>
        <strain evidence="3">Nm2</strain>
    </source>
</reference>